<sequence>MAEVINSSEANSRQLYTRARRRLTEARGRSDRRLDQARRRDLVESFLAAAQQGDLPGLEKVLAEDVTVWVDGGGRVGAARRPISGVSKVARYLVGSLSIAGEGVRLSAAEVNGALGLLARAGGELVGVLVPETSNGRISARRPRSPRRAEALETLVLFLCADRPYARRLCAPTVRGEEPNKPPGGKMRRQAARTAAAGAILVTTALTGLNVAAANDRSQPAPTPAPSGWRQTCPPENPWTGPGMGPGGPMPGVRVDDEFDYLTQMLPHHQEAVAAAQQLRRSERPQMRRLGESIVTTQSAEITKMKAWLDQWYPGRSTAVGYRPMMRDLSTLSGDALDEAFLQDMIRHHMGAIMMSQQLLMHGRAQHEQVAAFARTVRDTQHAEMFQMRRWLADWFGETGMPGGPGPAGDDRGGGCGW</sequence>
<proteinExistence type="predicted"/>
<gene>
    <name evidence="3" type="ORF">SAMN05216275_12881</name>
</gene>
<evidence type="ECO:0000313" key="4">
    <source>
        <dbReference type="Proteomes" id="UP000199111"/>
    </source>
</evidence>
<dbReference type="EMBL" id="FOQY01000028">
    <property type="protein sequence ID" value="SFK56223.1"/>
    <property type="molecule type" value="Genomic_DNA"/>
</dbReference>
<keyword evidence="4" id="KW-1185">Reference proteome</keyword>
<dbReference type="PANTHER" id="PTHR30173:SF36">
    <property type="entry name" value="ECF RNA POLYMERASE SIGMA FACTOR SIGJ"/>
    <property type="match status" value="1"/>
</dbReference>
<dbReference type="Pfam" id="PF03713">
    <property type="entry name" value="DUF305"/>
    <property type="match status" value="1"/>
</dbReference>
<feature type="domain" description="DUF305" evidence="2">
    <location>
        <begin position="259"/>
        <end position="392"/>
    </location>
</feature>
<dbReference type="Gene3D" id="1.20.1260.10">
    <property type="match status" value="1"/>
</dbReference>
<accession>A0A1I4AIX8</accession>
<name>A0A1I4AIX8_9ACTN</name>
<evidence type="ECO:0000313" key="3">
    <source>
        <dbReference type="EMBL" id="SFK56223.1"/>
    </source>
</evidence>
<dbReference type="RefSeq" id="WP_218158878.1">
    <property type="nucleotide sequence ID" value="NZ_FOQY01000028.1"/>
</dbReference>
<evidence type="ECO:0000259" key="2">
    <source>
        <dbReference type="Pfam" id="PF03713"/>
    </source>
</evidence>
<dbReference type="SUPFAM" id="SSF54427">
    <property type="entry name" value="NTF2-like"/>
    <property type="match status" value="1"/>
</dbReference>
<evidence type="ECO:0000256" key="1">
    <source>
        <dbReference type="SAM" id="MobiDB-lite"/>
    </source>
</evidence>
<dbReference type="InterPro" id="IPR032710">
    <property type="entry name" value="NTF2-like_dom_sf"/>
</dbReference>
<dbReference type="Proteomes" id="UP000199111">
    <property type="component" value="Unassembled WGS sequence"/>
</dbReference>
<dbReference type="InterPro" id="IPR005183">
    <property type="entry name" value="DUF305_CopM-like"/>
</dbReference>
<dbReference type="InterPro" id="IPR052704">
    <property type="entry name" value="ECF_Sigma-70_Domain"/>
</dbReference>
<dbReference type="AlphaFoldDB" id="A0A1I4AIX8"/>
<feature type="region of interest" description="Disordered" evidence="1">
    <location>
        <begin position="215"/>
        <end position="247"/>
    </location>
</feature>
<dbReference type="GO" id="GO:0016987">
    <property type="term" value="F:sigma factor activity"/>
    <property type="evidence" value="ECO:0007669"/>
    <property type="project" value="TreeGrafter"/>
</dbReference>
<dbReference type="PANTHER" id="PTHR30173">
    <property type="entry name" value="SIGMA 19 FACTOR"/>
    <property type="match status" value="1"/>
</dbReference>
<dbReference type="InterPro" id="IPR012347">
    <property type="entry name" value="Ferritin-like"/>
</dbReference>
<organism evidence="3 4">
    <name type="scientific">Streptosporangium canum</name>
    <dbReference type="NCBI Taxonomy" id="324952"/>
    <lineage>
        <taxon>Bacteria</taxon>
        <taxon>Bacillati</taxon>
        <taxon>Actinomycetota</taxon>
        <taxon>Actinomycetes</taxon>
        <taxon>Streptosporangiales</taxon>
        <taxon>Streptosporangiaceae</taxon>
        <taxon>Streptosporangium</taxon>
    </lineage>
</organism>
<protein>
    <submittedName>
        <fullName evidence="3">Uncharacterized conserved protein, DUF305 family</fullName>
    </submittedName>
</protein>
<dbReference type="GeneID" id="96304262"/>
<reference evidence="4" key="1">
    <citation type="submission" date="2016-10" db="EMBL/GenBank/DDBJ databases">
        <authorList>
            <person name="Varghese N."/>
            <person name="Submissions S."/>
        </authorList>
    </citation>
    <scope>NUCLEOTIDE SEQUENCE [LARGE SCALE GENOMIC DNA]</scope>
    <source>
        <strain evidence="4">CGMCC 4.2126</strain>
    </source>
</reference>
<dbReference type="Gene3D" id="3.10.450.50">
    <property type="match status" value="1"/>
</dbReference>